<evidence type="ECO:0000256" key="7">
    <source>
        <dbReference type="SAM" id="MobiDB-lite"/>
    </source>
</evidence>
<feature type="compositionally biased region" description="Basic and acidic residues" evidence="7">
    <location>
        <begin position="140"/>
        <end position="155"/>
    </location>
</feature>
<keyword evidence="9" id="KW-1185">Reference proteome</keyword>
<keyword evidence="4" id="KW-1199">Hemostasis impairing toxin</keyword>
<reference evidence="10" key="1">
    <citation type="submission" date="2025-08" db="UniProtKB">
        <authorList>
            <consortium name="RefSeq"/>
        </authorList>
    </citation>
    <scope>IDENTIFICATION</scope>
    <source>
        <tissue evidence="10">Whole larval tissue</tissue>
    </source>
</reference>
<keyword evidence="6" id="KW-1205">Fibrinolytic toxin</keyword>
<comment type="function">
    <text evidence="5">Fibrinolytic activity; shows preferential cleavage of Arg-Gly bonds in all three fibrinogen chains. Contact with the caterpillars causes severe bleeding, due the anticoagulant effect of the protein.</text>
</comment>
<dbReference type="InterPro" id="IPR043504">
    <property type="entry name" value="Peptidase_S1_PA_chymotrypsin"/>
</dbReference>
<dbReference type="PANTHER" id="PTHR24260:SF136">
    <property type="entry name" value="GH08193P-RELATED"/>
    <property type="match status" value="1"/>
</dbReference>
<accession>A0A9R0DIL8</accession>
<evidence type="ECO:0000256" key="5">
    <source>
        <dbReference type="ARBA" id="ARBA00055534"/>
    </source>
</evidence>
<dbReference type="GO" id="GO:0006508">
    <property type="term" value="P:proteolysis"/>
    <property type="evidence" value="ECO:0007669"/>
    <property type="project" value="InterPro"/>
</dbReference>
<dbReference type="PROSITE" id="PS50240">
    <property type="entry name" value="TRYPSIN_DOM"/>
    <property type="match status" value="1"/>
</dbReference>
<dbReference type="PANTHER" id="PTHR24260">
    <property type="match status" value="1"/>
</dbReference>
<dbReference type="Proteomes" id="UP000829999">
    <property type="component" value="Chromosome 14"/>
</dbReference>
<dbReference type="GeneID" id="118279327"/>
<dbReference type="OrthoDB" id="7468414at2759"/>
<dbReference type="Pfam" id="PF00089">
    <property type="entry name" value="Trypsin"/>
    <property type="match status" value="1"/>
</dbReference>
<protein>
    <submittedName>
        <fullName evidence="10">Uncharacterized protein LOC118279327</fullName>
    </submittedName>
</protein>
<dbReference type="GO" id="GO:0004252">
    <property type="term" value="F:serine-type endopeptidase activity"/>
    <property type="evidence" value="ECO:0007669"/>
    <property type="project" value="InterPro"/>
</dbReference>
<dbReference type="InterPro" id="IPR051333">
    <property type="entry name" value="CLIP_Serine_Protease"/>
</dbReference>
<evidence type="ECO:0000256" key="6">
    <source>
        <dbReference type="ARBA" id="ARBA00084094"/>
    </source>
</evidence>
<keyword evidence="3" id="KW-1015">Disulfide bond</keyword>
<dbReference type="RefSeq" id="XP_035454884.2">
    <property type="nucleotide sequence ID" value="XM_035598991.2"/>
</dbReference>
<evidence type="ECO:0000256" key="2">
    <source>
        <dbReference type="ARBA" id="ARBA00022656"/>
    </source>
</evidence>
<proteinExistence type="predicted"/>
<dbReference type="SUPFAM" id="SSF50494">
    <property type="entry name" value="Trypsin-like serine proteases"/>
    <property type="match status" value="1"/>
</dbReference>
<dbReference type="GO" id="GO:0090729">
    <property type="term" value="F:toxin activity"/>
    <property type="evidence" value="ECO:0007669"/>
    <property type="project" value="UniProtKB-KW"/>
</dbReference>
<evidence type="ECO:0000256" key="1">
    <source>
        <dbReference type="ARBA" id="ARBA00004239"/>
    </source>
</evidence>
<name>A0A9R0DIL8_SPOFR</name>
<evidence type="ECO:0000313" key="10">
    <source>
        <dbReference type="RefSeq" id="XP_035454884.2"/>
    </source>
</evidence>
<comment type="subcellular location">
    <subcellularLocation>
        <location evidence="1">Secreted</location>
        <location evidence="1">Extracellular space</location>
    </subcellularLocation>
</comment>
<dbReference type="InterPro" id="IPR001254">
    <property type="entry name" value="Trypsin_dom"/>
</dbReference>
<evidence type="ECO:0000259" key="8">
    <source>
        <dbReference type="PROSITE" id="PS50240"/>
    </source>
</evidence>
<dbReference type="InterPro" id="IPR009003">
    <property type="entry name" value="Peptidase_S1_PA"/>
</dbReference>
<dbReference type="GO" id="GO:0005576">
    <property type="term" value="C:extracellular region"/>
    <property type="evidence" value="ECO:0007669"/>
    <property type="project" value="UniProtKB-SubCell"/>
</dbReference>
<sequence length="541" mass="61882">MMKLSQPMLKMIIKILILMMLFVTMFMISTFLYSAKYWPDVYNYINANITIKRIPTISELELTVIEVVDYTTEQPYTSTDGDYIEVSTVDDLDIDEFMKDEIDFTKKVKRHIEVEQLKDYIELPPRPIFVDYVFIEEPMKQETDPKKSGDNHDNDIPEEMDKDIMKTSVTGLVIEDDLPKTTVSEDPAVTKKYYTVQPTKAKASRRSINEEVYTTELSKQEVEHTTTIEGYLVGDEEEIERETEVPIVITTKANENELFDDEDDTGLMKDSVDVSNLSTRSPDDVEMVTRKPWKMQMLPDPICHGDWSCKEFTRTVYPWVVSIFITNESADSQFSYYCDGALLTEKVIVTGARCMYANDSAWEAENVLVFLGKVNLQAFGGKEKVHKVKSIILHPNFTTGVSGRVMNDIALLVLEVPVEFKDNIQSACIHQENSLQHAAATAWGANGLLMPIFFNNQRGDHCYDMDENVFCVTYGNDVALCPSFGGVFVSQQTERWCLTGIHYGDPAERGICFNKNVFYTSLYNHLKWIDDTIGMIKKTYL</sequence>
<dbReference type="Gene3D" id="2.40.10.10">
    <property type="entry name" value="Trypsin-like serine proteases"/>
    <property type="match status" value="1"/>
</dbReference>
<feature type="domain" description="Peptidase S1" evidence="8">
    <location>
        <begin position="302"/>
        <end position="534"/>
    </location>
</feature>
<dbReference type="FunFam" id="2.40.10.10:FF:000068">
    <property type="entry name" value="transmembrane protease serine 2"/>
    <property type="match status" value="1"/>
</dbReference>
<evidence type="ECO:0000313" key="9">
    <source>
        <dbReference type="Proteomes" id="UP000829999"/>
    </source>
</evidence>
<evidence type="ECO:0000256" key="3">
    <source>
        <dbReference type="ARBA" id="ARBA00023157"/>
    </source>
</evidence>
<keyword evidence="2" id="KW-0800">Toxin</keyword>
<evidence type="ECO:0000256" key="4">
    <source>
        <dbReference type="ARBA" id="ARBA00023240"/>
    </source>
</evidence>
<gene>
    <name evidence="10" type="primary">LOC118279327</name>
</gene>
<dbReference type="AlphaFoldDB" id="A0A9R0DIL8"/>
<dbReference type="SMART" id="SM00020">
    <property type="entry name" value="Tryp_SPc"/>
    <property type="match status" value="1"/>
</dbReference>
<feature type="region of interest" description="Disordered" evidence="7">
    <location>
        <begin position="140"/>
        <end position="162"/>
    </location>
</feature>
<organism evidence="9 10">
    <name type="scientific">Spodoptera frugiperda</name>
    <name type="common">Fall armyworm</name>
    <dbReference type="NCBI Taxonomy" id="7108"/>
    <lineage>
        <taxon>Eukaryota</taxon>
        <taxon>Metazoa</taxon>
        <taxon>Ecdysozoa</taxon>
        <taxon>Arthropoda</taxon>
        <taxon>Hexapoda</taxon>
        <taxon>Insecta</taxon>
        <taxon>Pterygota</taxon>
        <taxon>Neoptera</taxon>
        <taxon>Endopterygota</taxon>
        <taxon>Lepidoptera</taxon>
        <taxon>Glossata</taxon>
        <taxon>Ditrysia</taxon>
        <taxon>Noctuoidea</taxon>
        <taxon>Noctuidae</taxon>
        <taxon>Amphipyrinae</taxon>
        <taxon>Spodoptera</taxon>
    </lineage>
</organism>